<comment type="caution">
    <text evidence="1">The sequence shown here is derived from an EMBL/GenBank/DDBJ whole genome shotgun (WGS) entry which is preliminary data.</text>
</comment>
<dbReference type="InterPro" id="IPR002060">
    <property type="entry name" value="Squ/phyt_synthse"/>
</dbReference>
<evidence type="ECO:0000313" key="2">
    <source>
        <dbReference type="Proteomes" id="UP000319148"/>
    </source>
</evidence>
<proteinExistence type="predicted"/>
<gene>
    <name evidence="1" type="ORF">FIV46_03295</name>
</gene>
<keyword evidence="2" id="KW-1185">Reference proteome</keyword>
<protein>
    <submittedName>
        <fullName evidence="1">Squalene/phytoene synthase family protein</fullName>
    </submittedName>
</protein>
<name>A0A501PSJ8_9PROT</name>
<dbReference type="Proteomes" id="UP000319148">
    <property type="component" value="Unassembled WGS sequence"/>
</dbReference>
<dbReference type="OrthoDB" id="9814909at2"/>
<evidence type="ECO:0000313" key="1">
    <source>
        <dbReference type="EMBL" id="TPD63118.1"/>
    </source>
</evidence>
<dbReference type="Pfam" id="PF00494">
    <property type="entry name" value="SQS_PSY"/>
    <property type="match status" value="1"/>
</dbReference>
<organism evidence="1 2">
    <name type="scientific">Emcibacter nanhaiensis</name>
    <dbReference type="NCBI Taxonomy" id="1505037"/>
    <lineage>
        <taxon>Bacteria</taxon>
        <taxon>Pseudomonadati</taxon>
        <taxon>Pseudomonadota</taxon>
        <taxon>Alphaproteobacteria</taxon>
        <taxon>Emcibacterales</taxon>
        <taxon>Emcibacteraceae</taxon>
        <taxon>Emcibacter</taxon>
    </lineage>
</organism>
<dbReference type="AlphaFoldDB" id="A0A501PSJ8"/>
<dbReference type="InterPro" id="IPR008949">
    <property type="entry name" value="Isoprenoid_synthase_dom_sf"/>
</dbReference>
<sequence>MTDEKNIFEYCGAQVRKQDHDRFLTVLFAPKERRSDLFALYAFNQELAKIRETVSEPMLGEIRLQWWREAIDEIYADTPRKHEVVEALAGTIRRHGLPRETFIEIIDARGQDIYDENPQSLDDLRDYLQKTSGNLARLAAQVLGGADPVLLEHAGSSGLAWGMIGLVRAVPYHLSLRKVFLPADLMEREGLSRDFLAAPEKRESLARVTGEVCAEAEAVLRDLKTGRRSIPGEAHSMFLLNSLSRSYLKSLKKAGFSPFSLQEKSDAFSRQCRLMFDALLKRV</sequence>
<dbReference type="RefSeq" id="WP_139938367.1">
    <property type="nucleotide sequence ID" value="NZ_JBHSYP010000022.1"/>
</dbReference>
<dbReference type="PANTHER" id="PTHR31480">
    <property type="entry name" value="BIFUNCTIONAL LYCOPENE CYCLASE/PHYTOENE SYNTHASE"/>
    <property type="match status" value="1"/>
</dbReference>
<accession>A0A501PSJ8</accession>
<dbReference type="EMBL" id="VFIY01000004">
    <property type="protein sequence ID" value="TPD63118.1"/>
    <property type="molecule type" value="Genomic_DNA"/>
</dbReference>
<dbReference type="GO" id="GO:0016765">
    <property type="term" value="F:transferase activity, transferring alkyl or aryl (other than methyl) groups"/>
    <property type="evidence" value="ECO:0007669"/>
    <property type="project" value="UniProtKB-ARBA"/>
</dbReference>
<dbReference type="Gene3D" id="1.10.600.10">
    <property type="entry name" value="Farnesyl Diphosphate Synthase"/>
    <property type="match status" value="1"/>
</dbReference>
<dbReference type="SUPFAM" id="SSF48576">
    <property type="entry name" value="Terpenoid synthases"/>
    <property type="match status" value="1"/>
</dbReference>
<reference evidence="2" key="1">
    <citation type="submission" date="2019-06" db="EMBL/GenBank/DDBJ databases">
        <title>The complete genome of Emcibacter congregatus ZYLT.</title>
        <authorList>
            <person name="Zhao Z."/>
        </authorList>
    </citation>
    <scope>NUCLEOTIDE SEQUENCE [LARGE SCALE GENOMIC DNA]</scope>
    <source>
        <strain evidence="2">MCCC 1A06723</strain>
    </source>
</reference>